<organism evidence="1 2">
    <name type="scientific">Symbiodinium necroappetens</name>
    <dbReference type="NCBI Taxonomy" id="1628268"/>
    <lineage>
        <taxon>Eukaryota</taxon>
        <taxon>Sar</taxon>
        <taxon>Alveolata</taxon>
        <taxon>Dinophyceae</taxon>
        <taxon>Suessiales</taxon>
        <taxon>Symbiodiniaceae</taxon>
        <taxon>Symbiodinium</taxon>
    </lineage>
</organism>
<comment type="caution">
    <text evidence="1">The sequence shown here is derived from an EMBL/GenBank/DDBJ whole genome shotgun (WGS) entry which is preliminary data.</text>
</comment>
<evidence type="ECO:0000313" key="2">
    <source>
        <dbReference type="Proteomes" id="UP000601435"/>
    </source>
</evidence>
<dbReference type="AlphaFoldDB" id="A0A812XFQ1"/>
<dbReference type="Proteomes" id="UP000601435">
    <property type="component" value="Unassembled WGS sequence"/>
</dbReference>
<dbReference type="EMBL" id="CAJNJA010036907">
    <property type="protein sequence ID" value="CAE7726255.1"/>
    <property type="molecule type" value="Genomic_DNA"/>
</dbReference>
<gene>
    <name evidence="1" type="ORF">SNEC2469_LOCUS20967</name>
</gene>
<sequence length="114" mass="13160">MLLTLEEVITRIDAEGLTVSREQLVYFAEQQWVRAQEDQGAWYFDEQDAARARLICELREDMAINDEAVPLVLRLLDQVYALRGLLGEVRHALRALPAEERAEIEEKLRHALEG</sequence>
<protein>
    <recommendedName>
        <fullName evidence="3">Chaperone modulatory protein CbpM</fullName>
    </recommendedName>
</protein>
<evidence type="ECO:0008006" key="3">
    <source>
        <dbReference type="Google" id="ProtNLM"/>
    </source>
</evidence>
<accession>A0A812XFQ1</accession>
<proteinExistence type="predicted"/>
<dbReference type="Pfam" id="PF13591">
    <property type="entry name" value="MerR_2"/>
    <property type="match status" value="1"/>
</dbReference>
<name>A0A812XFQ1_9DINO</name>
<dbReference type="Gene3D" id="1.10.1660.10">
    <property type="match status" value="1"/>
</dbReference>
<keyword evidence="2" id="KW-1185">Reference proteome</keyword>
<evidence type="ECO:0000313" key="1">
    <source>
        <dbReference type="EMBL" id="CAE7726255.1"/>
    </source>
</evidence>
<reference evidence="1" key="1">
    <citation type="submission" date="2021-02" db="EMBL/GenBank/DDBJ databases">
        <authorList>
            <person name="Dougan E. K."/>
            <person name="Rhodes N."/>
            <person name="Thang M."/>
            <person name="Chan C."/>
        </authorList>
    </citation>
    <scope>NUCLEOTIDE SEQUENCE</scope>
</reference>